<dbReference type="AlphaFoldDB" id="A0AAD9AZH9"/>
<protein>
    <submittedName>
        <fullName evidence="9">Prib protein</fullName>
    </submittedName>
</protein>
<dbReference type="EMBL" id="JAQOWY010000006">
    <property type="protein sequence ID" value="KAK1856707.1"/>
    <property type="molecule type" value="Genomic_DNA"/>
</dbReference>
<evidence type="ECO:0000313" key="9">
    <source>
        <dbReference type="EMBL" id="KAK1856707.1"/>
    </source>
</evidence>
<keyword evidence="3" id="KW-0805">Transcription regulation</keyword>
<feature type="compositionally biased region" description="Basic and acidic residues" evidence="7">
    <location>
        <begin position="93"/>
        <end position="102"/>
    </location>
</feature>
<proteinExistence type="predicted"/>
<dbReference type="GO" id="GO:0000981">
    <property type="term" value="F:DNA-binding transcription factor activity, RNA polymerase II-specific"/>
    <property type="evidence" value="ECO:0007669"/>
    <property type="project" value="InterPro"/>
</dbReference>
<feature type="region of interest" description="Disordered" evidence="7">
    <location>
        <begin position="72"/>
        <end position="102"/>
    </location>
</feature>
<evidence type="ECO:0000256" key="7">
    <source>
        <dbReference type="SAM" id="MobiDB-lite"/>
    </source>
</evidence>
<dbReference type="PANTHER" id="PTHR31845">
    <property type="entry name" value="FINGER DOMAIN PROTEIN, PUTATIVE-RELATED"/>
    <property type="match status" value="1"/>
</dbReference>
<keyword evidence="2" id="KW-0479">Metal-binding</keyword>
<dbReference type="Gene3D" id="4.10.240.10">
    <property type="entry name" value="Zn(2)-C6 fungal-type DNA-binding domain"/>
    <property type="match status" value="1"/>
</dbReference>
<dbReference type="InterPro" id="IPR051089">
    <property type="entry name" value="prtT"/>
</dbReference>
<dbReference type="GO" id="GO:0000976">
    <property type="term" value="F:transcription cis-regulatory region binding"/>
    <property type="evidence" value="ECO:0007669"/>
    <property type="project" value="TreeGrafter"/>
</dbReference>
<dbReference type="PROSITE" id="PS00463">
    <property type="entry name" value="ZN2_CY6_FUNGAL_1"/>
    <property type="match status" value="1"/>
</dbReference>
<gene>
    <name evidence="9" type="ORF">CCHR01_00677</name>
</gene>
<name>A0AAD9AZH9_9PEZI</name>
<feature type="domain" description="Zn(2)-C6 fungal-type" evidence="8">
    <location>
        <begin position="57"/>
        <end position="86"/>
    </location>
</feature>
<comment type="subcellular location">
    <subcellularLocation>
        <location evidence="1">Nucleus</location>
    </subcellularLocation>
</comment>
<dbReference type="Pfam" id="PF00172">
    <property type="entry name" value="Zn_clus"/>
    <property type="match status" value="1"/>
</dbReference>
<accession>A0AAD9AZH9</accession>
<dbReference type="Pfam" id="PF04082">
    <property type="entry name" value="Fungal_trans"/>
    <property type="match status" value="1"/>
</dbReference>
<feature type="compositionally biased region" description="Polar residues" evidence="7">
    <location>
        <begin position="1"/>
        <end position="11"/>
    </location>
</feature>
<dbReference type="GO" id="GO:0005634">
    <property type="term" value="C:nucleus"/>
    <property type="evidence" value="ECO:0007669"/>
    <property type="project" value="UniProtKB-SubCell"/>
</dbReference>
<feature type="region of interest" description="Disordered" evidence="7">
    <location>
        <begin position="1"/>
        <end position="32"/>
    </location>
</feature>
<evidence type="ECO:0000313" key="10">
    <source>
        <dbReference type="Proteomes" id="UP001243330"/>
    </source>
</evidence>
<feature type="compositionally biased region" description="Polar residues" evidence="7">
    <location>
        <begin position="19"/>
        <end position="32"/>
    </location>
</feature>
<evidence type="ECO:0000259" key="8">
    <source>
        <dbReference type="PROSITE" id="PS50048"/>
    </source>
</evidence>
<dbReference type="InterPro" id="IPR036864">
    <property type="entry name" value="Zn2-C6_fun-type_DNA-bd_sf"/>
</dbReference>
<comment type="caution">
    <text evidence="9">The sequence shown here is derived from an EMBL/GenBank/DDBJ whole genome shotgun (WGS) entry which is preliminary data.</text>
</comment>
<keyword evidence="6" id="KW-0539">Nucleus</keyword>
<keyword evidence="5" id="KW-0804">Transcription</keyword>
<evidence type="ECO:0000256" key="6">
    <source>
        <dbReference type="ARBA" id="ARBA00023242"/>
    </source>
</evidence>
<keyword evidence="4" id="KW-0238">DNA-binding</keyword>
<dbReference type="PROSITE" id="PS50048">
    <property type="entry name" value="ZN2_CY6_FUNGAL_2"/>
    <property type="match status" value="1"/>
</dbReference>
<dbReference type="CDD" id="cd00067">
    <property type="entry name" value="GAL4"/>
    <property type="match status" value="1"/>
</dbReference>
<evidence type="ECO:0000256" key="5">
    <source>
        <dbReference type="ARBA" id="ARBA00023163"/>
    </source>
</evidence>
<feature type="compositionally biased region" description="Polar residues" evidence="7">
    <location>
        <begin position="76"/>
        <end position="85"/>
    </location>
</feature>
<sequence>MTNIQPGQEAQQGKPPQLPNSGSENASTQDRAMEQIASSYRSGKSVAADNTGQYRTACFSCRAARQRCDRRKPCSRCTSQGQTCSYPLRSNRGRKEGSTNKPDSLEKLLARINESPVKDQVIAAIVNSLNTGSDNLSPPLTDSPGFQNQGLEVSVNTTTRSESPELPDTTQVPCPCFKLERESHVVSPLQIMAAAIAADLPTTSLCPSHTSRSKDGNGLDERLVEYLTPRSTHQKDWHVLASQSNNTTLKLESTACDPVTARLVDQSDVSLYFDLFFKMRNPLVGLLDPVLHTPESVYNASFTLFSVICALGCAISTRPRDRILYPTLLSLAEASMMWSIAASVKSLEIIQAIICMKYWAPLHQRQADDPYWLHLGHAAQLAKELGINRPSAVTEQANALAPDASTEFKERMMRNIERTWLYVFIADKSFGIATGRSLIVGWNELPPCPCQWWKKPMTNPSDRMISGLIEIRVQLLEALKQLGRGIKTPEAVLSWHSKAFEALESTRNKACSTHDPRIATSLPILAFYMDHSIMVLNAQAMRDLKNIDEEVRCAEFLTVSRRAFDVARRALELALSDSTMRELRLGWHNNQFIMVAHAMTEILHAIKRGNLPPADVVDAATKVRSVPRYLEDMAQELPDTSAVHFYTALSRVFASQVEKFVNVEDQNTDQDAGIDTNLFVPEWLKEVNGGSLDPALWFDVGFLSVEQPSFGSADLGGVEDLDNLTFN</sequence>
<dbReference type="InterPro" id="IPR007219">
    <property type="entry name" value="XnlR_reg_dom"/>
</dbReference>
<evidence type="ECO:0000256" key="1">
    <source>
        <dbReference type="ARBA" id="ARBA00004123"/>
    </source>
</evidence>
<dbReference type="PANTHER" id="PTHR31845:SF19">
    <property type="entry name" value="TRANSCRIPTION FACTOR DOMAIN-CONTAINING PROTEIN"/>
    <property type="match status" value="1"/>
</dbReference>
<dbReference type="GO" id="GO:0008270">
    <property type="term" value="F:zinc ion binding"/>
    <property type="evidence" value="ECO:0007669"/>
    <property type="project" value="InterPro"/>
</dbReference>
<organism evidence="9 10">
    <name type="scientific">Colletotrichum chrysophilum</name>
    <dbReference type="NCBI Taxonomy" id="1836956"/>
    <lineage>
        <taxon>Eukaryota</taxon>
        <taxon>Fungi</taxon>
        <taxon>Dikarya</taxon>
        <taxon>Ascomycota</taxon>
        <taxon>Pezizomycotina</taxon>
        <taxon>Sordariomycetes</taxon>
        <taxon>Hypocreomycetidae</taxon>
        <taxon>Glomerellales</taxon>
        <taxon>Glomerellaceae</taxon>
        <taxon>Colletotrichum</taxon>
        <taxon>Colletotrichum gloeosporioides species complex</taxon>
    </lineage>
</organism>
<evidence type="ECO:0000256" key="2">
    <source>
        <dbReference type="ARBA" id="ARBA00022723"/>
    </source>
</evidence>
<dbReference type="GO" id="GO:0006351">
    <property type="term" value="P:DNA-templated transcription"/>
    <property type="evidence" value="ECO:0007669"/>
    <property type="project" value="InterPro"/>
</dbReference>
<dbReference type="Proteomes" id="UP001243330">
    <property type="component" value="Unassembled WGS sequence"/>
</dbReference>
<dbReference type="SMART" id="SM00066">
    <property type="entry name" value="GAL4"/>
    <property type="match status" value="1"/>
</dbReference>
<dbReference type="SUPFAM" id="SSF57701">
    <property type="entry name" value="Zn2/Cys6 DNA-binding domain"/>
    <property type="match status" value="1"/>
</dbReference>
<reference evidence="9" key="1">
    <citation type="submission" date="2023-01" db="EMBL/GenBank/DDBJ databases">
        <title>Colletotrichum chrysophilum M932 genome sequence.</title>
        <authorList>
            <person name="Baroncelli R."/>
        </authorList>
    </citation>
    <scope>NUCLEOTIDE SEQUENCE</scope>
    <source>
        <strain evidence="9">M932</strain>
    </source>
</reference>
<dbReference type="CDD" id="cd12148">
    <property type="entry name" value="fungal_TF_MHR"/>
    <property type="match status" value="1"/>
</dbReference>
<keyword evidence="10" id="KW-1185">Reference proteome</keyword>
<evidence type="ECO:0000256" key="3">
    <source>
        <dbReference type="ARBA" id="ARBA00023015"/>
    </source>
</evidence>
<dbReference type="InterPro" id="IPR001138">
    <property type="entry name" value="Zn2Cys6_DnaBD"/>
</dbReference>
<evidence type="ECO:0000256" key="4">
    <source>
        <dbReference type="ARBA" id="ARBA00023125"/>
    </source>
</evidence>